<dbReference type="SUPFAM" id="SSF55781">
    <property type="entry name" value="GAF domain-like"/>
    <property type="match status" value="3"/>
</dbReference>
<dbReference type="GO" id="GO:0043709">
    <property type="term" value="P:cell adhesion involved in single-species biofilm formation"/>
    <property type="evidence" value="ECO:0007669"/>
    <property type="project" value="TreeGrafter"/>
</dbReference>
<dbReference type="InterPro" id="IPR043128">
    <property type="entry name" value="Rev_trsase/Diguanyl_cyclase"/>
</dbReference>
<evidence type="ECO:0000259" key="3">
    <source>
        <dbReference type="PROSITE" id="PS51832"/>
    </source>
</evidence>
<comment type="caution">
    <text evidence="4">The sequence shown here is derived from an EMBL/GenBank/DDBJ whole genome shotgun (WGS) entry which is preliminary data.</text>
</comment>
<dbReference type="GO" id="GO:0052621">
    <property type="term" value="F:diguanylate cyclase activity"/>
    <property type="evidence" value="ECO:0007669"/>
    <property type="project" value="TreeGrafter"/>
</dbReference>
<dbReference type="GO" id="GO:1902201">
    <property type="term" value="P:negative regulation of bacterial-type flagellum-dependent cell motility"/>
    <property type="evidence" value="ECO:0007669"/>
    <property type="project" value="TreeGrafter"/>
</dbReference>
<evidence type="ECO:0000259" key="2">
    <source>
        <dbReference type="PROSITE" id="PS50887"/>
    </source>
</evidence>
<dbReference type="Pfam" id="PF01590">
    <property type="entry name" value="GAF"/>
    <property type="match status" value="1"/>
</dbReference>
<dbReference type="Proteomes" id="UP000664277">
    <property type="component" value="Unassembled WGS sequence"/>
</dbReference>
<dbReference type="InterPro" id="IPR029016">
    <property type="entry name" value="GAF-like_dom_sf"/>
</dbReference>
<dbReference type="InterPro" id="IPR037522">
    <property type="entry name" value="HD_GYP_dom"/>
</dbReference>
<dbReference type="PROSITE" id="PS50887">
    <property type="entry name" value="GGDEF"/>
    <property type="match status" value="1"/>
</dbReference>
<evidence type="ECO:0000313" key="5">
    <source>
        <dbReference type="Proteomes" id="UP000664277"/>
    </source>
</evidence>
<dbReference type="CDD" id="cd00077">
    <property type="entry name" value="HDc"/>
    <property type="match status" value="1"/>
</dbReference>
<evidence type="ECO:0000256" key="1">
    <source>
        <dbReference type="SAM" id="MobiDB-lite"/>
    </source>
</evidence>
<dbReference type="InterPro" id="IPR029787">
    <property type="entry name" value="Nucleotide_cyclase"/>
</dbReference>
<name>A0A8J7PFC7_9BACT</name>
<feature type="domain" description="GGDEF" evidence="2">
    <location>
        <begin position="957"/>
        <end position="1087"/>
    </location>
</feature>
<dbReference type="SMART" id="SM00065">
    <property type="entry name" value="GAF"/>
    <property type="match status" value="3"/>
</dbReference>
<reference evidence="4" key="1">
    <citation type="submission" date="2021-02" db="EMBL/GenBank/DDBJ databases">
        <title>Genome-Resolved Metagenomics of a Microbial Community Performing Photosynthetic Biological Nutrient Removal.</title>
        <authorList>
            <person name="Mcdaniel E.A."/>
        </authorList>
    </citation>
    <scope>NUCLEOTIDE SEQUENCE</scope>
    <source>
        <strain evidence="4">UWPOB_OBS1</strain>
    </source>
</reference>
<dbReference type="SMART" id="SM00267">
    <property type="entry name" value="GGDEF"/>
    <property type="match status" value="1"/>
</dbReference>
<proteinExistence type="predicted"/>
<dbReference type="PANTHER" id="PTHR45138">
    <property type="entry name" value="REGULATORY COMPONENTS OF SENSORY TRANSDUCTION SYSTEM"/>
    <property type="match status" value="1"/>
</dbReference>
<dbReference type="InterPro" id="IPR003607">
    <property type="entry name" value="HD/PDEase_dom"/>
</dbReference>
<dbReference type="SUPFAM" id="SSF109604">
    <property type="entry name" value="HD-domain/PDEase-like"/>
    <property type="match status" value="1"/>
</dbReference>
<feature type="region of interest" description="Disordered" evidence="1">
    <location>
        <begin position="263"/>
        <end position="322"/>
    </location>
</feature>
<accession>A0A8J7PFC7</accession>
<dbReference type="EMBL" id="JAFLCK010000001">
    <property type="protein sequence ID" value="MBN8658998.1"/>
    <property type="molecule type" value="Genomic_DNA"/>
</dbReference>
<organism evidence="4 5">
    <name type="scientific">Candidatus Obscuribacter phosphatis</name>
    <dbReference type="NCBI Taxonomy" id="1906157"/>
    <lineage>
        <taxon>Bacteria</taxon>
        <taxon>Bacillati</taxon>
        <taxon>Candidatus Melainabacteria</taxon>
        <taxon>Candidatus Obscuribacterales</taxon>
        <taxon>Candidatus Obscuribacteraceae</taxon>
        <taxon>Candidatus Obscuribacter</taxon>
    </lineage>
</organism>
<dbReference type="FunFam" id="3.30.70.270:FF:000001">
    <property type="entry name" value="Diguanylate cyclase domain protein"/>
    <property type="match status" value="1"/>
</dbReference>
<dbReference type="InterPro" id="IPR000160">
    <property type="entry name" value="GGDEF_dom"/>
</dbReference>
<dbReference type="GO" id="GO:0005886">
    <property type="term" value="C:plasma membrane"/>
    <property type="evidence" value="ECO:0007669"/>
    <property type="project" value="TreeGrafter"/>
</dbReference>
<dbReference type="NCBIfam" id="TIGR00254">
    <property type="entry name" value="GGDEF"/>
    <property type="match status" value="1"/>
</dbReference>
<dbReference type="PROSITE" id="PS51832">
    <property type="entry name" value="HD_GYP"/>
    <property type="match status" value="1"/>
</dbReference>
<dbReference type="CDD" id="cd01949">
    <property type="entry name" value="GGDEF"/>
    <property type="match status" value="1"/>
</dbReference>
<evidence type="ECO:0000313" key="4">
    <source>
        <dbReference type="EMBL" id="MBN8658998.1"/>
    </source>
</evidence>
<protein>
    <submittedName>
        <fullName evidence="4">Diguanylate cyclase</fullName>
    </submittedName>
</protein>
<dbReference type="Gene3D" id="1.10.3210.10">
    <property type="entry name" value="Hypothetical protein af1432"/>
    <property type="match status" value="1"/>
</dbReference>
<dbReference type="PANTHER" id="PTHR45138:SF9">
    <property type="entry name" value="DIGUANYLATE CYCLASE DGCM-RELATED"/>
    <property type="match status" value="1"/>
</dbReference>
<dbReference type="InterPro" id="IPR050469">
    <property type="entry name" value="Diguanylate_Cyclase"/>
</dbReference>
<feature type="domain" description="HD-GYP" evidence="3">
    <location>
        <begin position="1154"/>
        <end position="1349"/>
    </location>
</feature>
<dbReference type="Gene3D" id="3.30.450.40">
    <property type="match status" value="3"/>
</dbReference>
<dbReference type="Pfam" id="PF13487">
    <property type="entry name" value="HD_5"/>
    <property type="match status" value="1"/>
</dbReference>
<gene>
    <name evidence="4" type="ORF">J0M35_01445</name>
</gene>
<dbReference type="Pfam" id="PF00990">
    <property type="entry name" value="GGDEF"/>
    <property type="match status" value="1"/>
</dbReference>
<sequence>MMLVQQAGPGALPLSILAPDGFLPFIRQVEQLILAEKINPVIVYWRRHGAGDLLPSGKDFGLLLRESTYVACFSDERAEGPDEWSVIVESPRLSMVVYGQQATESSENHKYQCAGSIDPGIVREAFNRLLPVWQSLALADSNRIEDARISLGPGGCDPRFVQQVKGLWPVLKGPIQQSLIIDGTGNQEDSSETVFQLTPPGVSPSSQAAQTITGPNKIQPIAMDYRGGRYSVADSGVPTVPNPAISAPSPTVQMNKLAGNYAEPVSAISPGSPTDASDFSPHPPLPNSEINAPDRGADKAGGDKLSGARSARRSHSSLTSMNSAGINAEGSIYGDVLEPDPLAGAEANLVPAKSRKGQASRTSSGLMAIDPGSELTMGVTHGKNLIPPSAQSIISEIIGQLRHSSDLNSILQYAIETLTTILGADRGLMWKVVGDQLAVTNEYSIGGNTCFVDNQLNSQESMSIVLEFLSRFPDESGAGVISIPDTAQDTDLHKMSRTLSSLLELGDVRGRLMVQLRSRGIFSGFLELQQCGRPREWSTEDAVVLQKVAEMLSVVVQQSFDQSKIEMDAQEMKLINEIASLFRDSKGESSRDSLVKSVMLVADHMGFIHSQIYLFNQDLNLLEPQIRESEEGSMDLSNKENPFVAVFESGRGKVVNMEYSRKGDPFFGHDMALVLPLVSEGHRMGVIGLWQRQPKRPQFRPQDRELGLTIAGHLSNVIRADMAVQQIRADQLRESLINKVSLEIKRSLKEADQIMDTLVKSLQEYFDLDLCVVSLYDYIEGQSAPLKAVKCKFAGDEDEFPPPLPPAMPGMPMLEEDPVISAAQSIADAIVSKNLEALLEGQTVIIDAQGLKETLSDDLWTNSFDTRRTVLVPLGQGSTFKAALMLISKDSGKPLPDKDMRMVIDLADRVGVVISHAELFATVERQAVTDPMTGLFNRRYFEEQLSKEIDRFQRFGHPFSFIIVDLDYLKKINDNLGHHVGDAAIIHIGNVIKRSVREIDTVGRFGGEEFVILLPETDLKWAKMVAERICAAIREKPVEGAGTVTGSIGVATFPNDAQDKTRLFELADQALFLAKHRGRNQVCTVTEDLLPTLADGGEEKFKHAMKQDIRMGPAAVLDASEAVDKDGAGKTIEKVGAKGGSIDLSSGLDVEVVKEKGLLGLLAQLVRQVEEHSAYTPERSKRAYSYASRIAQSLHLAKDHTEVVSLAAVMCNIGKMVVPEDILKKADNLNEEDRVYINQVPHAGAKFLEPARLLSKISPVVEAYQEHWDGSGYPNGLKGDVIPIESRIVSLVDAYTAMTSERPYREAFTKEEAIKLIQEGSGKEWDPRIVKIFLSILSKEPEAGEKAEAAE</sequence>
<dbReference type="Gene3D" id="3.30.70.270">
    <property type="match status" value="1"/>
</dbReference>
<dbReference type="InterPro" id="IPR003018">
    <property type="entry name" value="GAF"/>
</dbReference>
<dbReference type="SUPFAM" id="SSF55073">
    <property type="entry name" value="Nucleotide cyclase"/>
    <property type="match status" value="1"/>
</dbReference>